<comment type="similarity">
    <text evidence="1">Belongs to the TYW3 family.</text>
</comment>
<protein>
    <recommendedName>
        <fullName evidence="2">tRNA(Phe) 7-[(3-amino-3-carboxypropyl)-4-demethylwyosine(37)-N(4)]-methyltransferase</fullName>
        <ecNumber evidence="2">2.1.1.282</ecNumber>
    </recommendedName>
    <alternativeName>
        <fullName evidence="7">tRNA(Phe) 7-((3-amino-3-carboxypropyl)-4-demethylwyosine(37)-N(4))-methyltransferase</fullName>
    </alternativeName>
</protein>
<keyword evidence="12" id="KW-1185">Reference proteome</keyword>
<evidence type="ECO:0000256" key="2">
    <source>
        <dbReference type="ARBA" id="ARBA00012750"/>
    </source>
</evidence>
<evidence type="ECO:0000256" key="7">
    <source>
        <dbReference type="ARBA" id="ARBA00030554"/>
    </source>
</evidence>
<evidence type="ECO:0000256" key="5">
    <source>
        <dbReference type="ARBA" id="ARBA00022691"/>
    </source>
</evidence>
<dbReference type="InterPro" id="IPR015915">
    <property type="entry name" value="Kelch-typ_b-propeller"/>
</dbReference>
<evidence type="ECO:0000256" key="1">
    <source>
        <dbReference type="ARBA" id="ARBA00008569"/>
    </source>
</evidence>
<sequence>MKEESNAGTKGNDHQQLQPDYSDDPSDFLVSFPDIKAKTTQTLYPNQKRDDATAFNTTARPMDKSPKGSVDERIQDLVDLINHHPSFSTLSSCSGRISLFQPWQATSATANNENGNNEMDVSAAATPDIPITTNNTSGTPDSGKGSGGWLLVSHDPIDAAELLQIFPPEHDNDSLDDDSTPLVFKVEPMLLHIAAATVVRGRQLLGLALELGFRESGLVLSPKQHTLTRVTVAIRSMGLALCLPLARTGPLRPSNDYLQALVAESNARLEKNQLKLKRLQDKIREQLFRPAAVEQPIAIATTTIHSLPDLNLWGHDAVVIPVSSSGDNNNTKTVDVDVDVVVFGGYGRGPSFNKAVNNKEGACQRMGKVFLLRKRKGQWQDDWNDITPQNTGTTTESSPDTTIIAGVPVRQTTFTPREGVAAVTIASDQHHPVAVAIWGGRKGPNHPLDEFLLYQHSDADKTNVFYRPTDVRGELPAPRWGHSFTRLYAGTAATSSDSTVKKMAVLLGGRNERAIARSAHVLSLVPPDDDDDDNNSHGHFLWETLSLEPNITTCIPFHHAALAIPNQNNNVTLFVFGGLLDPANLFSGLRNNNHTRRGESPRHGLTAFSISLDPHPRGSQCRVDAPASINLDFGVGCAATVLRNANCSAVAADTSQKGVLIAVTGGVPSDNNNNQQHGSSFRLMELCPSQESEGNVHWSLGLSPSSFQSREVLDANLIVHHRALAITKNCSDVDLVLLGGGVMGFAFGPCFASCSRLEICSTKKGPQGSIVPTIRHEKHDEAKTTSEKKESPSTTNVVFVRKLKAKRLKTELEKHSFLDKQFRMTPTKDDQLLPDNQPGWEIAVPITNEFLALVSCVEHFQSLPDYEGWSLLIEGIGTQDMPMSTSQFAKKKKH</sequence>
<feature type="region of interest" description="Disordered" evidence="9">
    <location>
        <begin position="1"/>
        <end position="30"/>
    </location>
</feature>
<evidence type="ECO:0000256" key="8">
    <source>
        <dbReference type="ARBA" id="ARBA00049202"/>
    </source>
</evidence>
<evidence type="ECO:0000256" key="3">
    <source>
        <dbReference type="ARBA" id="ARBA00022603"/>
    </source>
</evidence>
<dbReference type="SUPFAM" id="SSF111278">
    <property type="entry name" value="SSo0622-like"/>
    <property type="match status" value="1"/>
</dbReference>
<name>A0A9N8H595_9STRA</name>
<organism evidence="11 12">
    <name type="scientific">Seminavis robusta</name>
    <dbReference type="NCBI Taxonomy" id="568900"/>
    <lineage>
        <taxon>Eukaryota</taxon>
        <taxon>Sar</taxon>
        <taxon>Stramenopiles</taxon>
        <taxon>Ochrophyta</taxon>
        <taxon>Bacillariophyta</taxon>
        <taxon>Bacillariophyceae</taxon>
        <taxon>Bacillariophycidae</taxon>
        <taxon>Naviculales</taxon>
        <taxon>Naviculaceae</taxon>
        <taxon>Seminavis</taxon>
    </lineage>
</organism>
<dbReference type="EC" id="2.1.1.282" evidence="2"/>
<evidence type="ECO:0000256" key="4">
    <source>
        <dbReference type="ARBA" id="ARBA00022679"/>
    </source>
</evidence>
<dbReference type="OrthoDB" id="48625at2759"/>
<feature type="region of interest" description="Disordered" evidence="9">
    <location>
        <begin position="48"/>
        <end position="69"/>
    </location>
</feature>
<dbReference type="GO" id="GO:0032259">
    <property type="term" value="P:methylation"/>
    <property type="evidence" value="ECO:0007669"/>
    <property type="project" value="UniProtKB-KW"/>
</dbReference>
<dbReference type="PANTHER" id="PTHR48418:SF1">
    <property type="entry name" value="TRNA WYBUTOSINE-SYNTHESIZING PROTEIN 3"/>
    <property type="match status" value="1"/>
</dbReference>
<keyword evidence="6" id="KW-0819">tRNA processing</keyword>
<dbReference type="EMBL" id="CAICTM010000106">
    <property type="protein sequence ID" value="CAB9501401.1"/>
    <property type="molecule type" value="Genomic_DNA"/>
</dbReference>
<reference evidence="11" key="1">
    <citation type="submission" date="2020-06" db="EMBL/GenBank/DDBJ databases">
        <authorList>
            <consortium name="Plant Systems Biology data submission"/>
        </authorList>
    </citation>
    <scope>NUCLEOTIDE SEQUENCE</scope>
    <source>
        <strain evidence="11">D6</strain>
    </source>
</reference>
<dbReference type="AlphaFoldDB" id="A0A9N8H595"/>
<proteinExistence type="inferred from homology"/>
<comment type="caution">
    <text evidence="11">The sequence shown here is derived from an EMBL/GenBank/DDBJ whole genome shotgun (WGS) entry which is preliminary data.</text>
</comment>
<keyword evidence="5" id="KW-0949">S-adenosyl-L-methionine</keyword>
<evidence type="ECO:0000259" key="10">
    <source>
        <dbReference type="Pfam" id="PF02676"/>
    </source>
</evidence>
<dbReference type="InterPro" id="IPR003827">
    <property type="entry name" value="tRNA_yW-synthesising"/>
</dbReference>
<dbReference type="Gene3D" id="3.30.1960.10">
    <property type="entry name" value="tRNA wybutosine-synthesizing-like"/>
    <property type="match status" value="1"/>
</dbReference>
<gene>
    <name evidence="11" type="ORF">SEMRO_107_G054020.1</name>
</gene>
<feature type="domain" description="tRNA wybutosine-synthesizing protein" evidence="10">
    <location>
        <begin position="59"/>
        <end position="284"/>
    </location>
</feature>
<comment type="catalytic activity">
    <reaction evidence="8">
        <text>4-demethyl-7-[(3S)-3-amino-3-carboxypropyl]wyosine(37) in tRNA(Phe) + S-adenosyl-L-methionine = 7-[(3S)-3-amino-3-carboxypropyl]wyosine(37) in tRNA(Phe) + S-adenosyl-L-homocysteine + H(+)</text>
        <dbReference type="Rhea" id="RHEA:36635"/>
        <dbReference type="Rhea" id="RHEA-COMP:10378"/>
        <dbReference type="Rhea" id="RHEA-COMP:10379"/>
        <dbReference type="ChEBI" id="CHEBI:15378"/>
        <dbReference type="ChEBI" id="CHEBI:57856"/>
        <dbReference type="ChEBI" id="CHEBI:59789"/>
        <dbReference type="ChEBI" id="CHEBI:73543"/>
        <dbReference type="ChEBI" id="CHEBI:73550"/>
        <dbReference type="EC" id="2.1.1.282"/>
    </reaction>
</comment>
<dbReference type="GO" id="GO:0008168">
    <property type="term" value="F:methyltransferase activity"/>
    <property type="evidence" value="ECO:0007669"/>
    <property type="project" value="UniProtKB-KW"/>
</dbReference>
<evidence type="ECO:0000256" key="9">
    <source>
        <dbReference type="SAM" id="MobiDB-lite"/>
    </source>
</evidence>
<dbReference type="InterPro" id="IPR036602">
    <property type="entry name" value="tRNA_yW-synthesising-like_sf"/>
</dbReference>
<dbReference type="GO" id="GO:0008033">
    <property type="term" value="P:tRNA processing"/>
    <property type="evidence" value="ECO:0007669"/>
    <property type="project" value="UniProtKB-KW"/>
</dbReference>
<dbReference type="Gene3D" id="2.120.10.80">
    <property type="entry name" value="Kelch-type beta propeller"/>
    <property type="match status" value="1"/>
</dbReference>
<evidence type="ECO:0000256" key="6">
    <source>
        <dbReference type="ARBA" id="ARBA00022694"/>
    </source>
</evidence>
<keyword evidence="4" id="KW-0808">Transferase</keyword>
<keyword evidence="3" id="KW-0489">Methyltransferase</keyword>
<dbReference type="Proteomes" id="UP001153069">
    <property type="component" value="Unassembled WGS sequence"/>
</dbReference>
<accession>A0A9N8H595</accession>
<evidence type="ECO:0000313" key="12">
    <source>
        <dbReference type="Proteomes" id="UP001153069"/>
    </source>
</evidence>
<feature type="compositionally biased region" description="Polar residues" evidence="9">
    <location>
        <begin position="1"/>
        <end position="19"/>
    </location>
</feature>
<dbReference type="Pfam" id="PF02676">
    <property type="entry name" value="TYW3"/>
    <property type="match status" value="1"/>
</dbReference>
<evidence type="ECO:0000313" key="11">
    <source>
        <dbReference type="EMBL" id="CAB9501401.1"/>
    </source>
</evidence>
<dbReference type="PANTHER" id="PTHR48418">
    <property type="entry name" value="TRNA WYBUTOSINE-SYNTHESIZING PROTEIN 3"/>
    <property type="match status" value="1"/>
</dbReference>